<gene>
    <name evidence="2" type="ORF">AVEN_251731_1</name>
</gene>
<organism evidence="2 3">
    <name type="scientific">Araneus ventricosus</name>
    <name type="common">Orbweaver spider</name>
    <name type="synonym">Epeira ventricosa</name>
    <dbReference type="NCBI Taxonomy" id="182803"/>
    <lineage>
        <taxon>Eukaryota</taxon>
        <taxon>Metazoa</taxon>
        <taxon>Ecdysozoa</taxon>
        <taxon>Arthropoda</taxon>
        <taxon>Chelicerata</taxon>
        <taxon>Arachnida</taxon>
        <taxon>Araneae</taxon>
        <taxon>Araneomorphae</taxon>
        <taxon>Entelegynae</taxon>
        <taxon>Araneoidea</taxon>
        <taxon>Araneidae</taxon>
        <taxon>Araneus</taxon>
    </lineage>
</organism>
<reference evidence="2 3" key="1">
    <citation type="journal article" date="2019" name="Sci. Rep.">
        <title>Orb-weaving spider Araneus ventricosus genome elucidates the spidroin gene catalogue.</title>
        <authorList>
            <person name="Kono N."/>
            <person name="Nakamura H."/>
            <person name="Ohtoshi R."/>
            <person name="Moran D.A.P."/>
            <person name="Shinohara A."/>
            <person name="Yoshida Y."/>
            <person name="Fujiwara M."/>
            <person name="Mori M."/>
            <person name="Tomita M."/>
            <person name="Arakawa K."/>
        </authorList>
    </citation>
    <scope>NUCLEOTIDE SEQUENCE [LARGE SCALE GENOMIC DNA]</scope>
</reference>
<evidence type="ECO:0000256" key="1">
    <source>
        <dbReference type="SAM" id="MobiDB-lite"/>
    </source>
</evidence>
<keyword evidence="3" id="KW-1185">Reference proteome</keyword>
<dbReference type="AlphaFoldDB" id="A0A4Y2SZL1"/>
<name>A0A4Y2SZL1_ARAVE</name>
<comment type="caution">
    <text evidence="2">The sequence shown here is derived from an EMBL/GenBank/DDBJ whole genome shotgun (WGS) entry which is preliminary data.</text>
</comment>
<proteinExistence type="predicted"/>
<sequence length="136" mass="15149">MYKAQDPRSDSPQISSAVRVTSRRRNGKVLCHSGACKSIRGFPSCGGKKFRHQRARRRQFIRSLGCCGDICQITGRRNGASVRISPTKVHKCEPRAIRSSAKPRAVGTRLNMSRAAAKLPISKTENSSEKRIFCYI</sequence>
<dbReference type="Proteomes" id="UP000499080">
    <property type="component" value="Unassembled WGS sequence"/>
</dbReference>
<protein>
    <submittedName>
        <fullName evidence="2">Uncharacterized protein</fullName>
    </submittedName>
</protein>
<feature type="compositionally biased region" description="Polar residues" evidence="1">
    <location>
        <begin position="10"/>
        <end position="19"/>
    </location>
</feature>
<dbReference type="EMBL" id="BGPR01024321">
    <property type="protein sequence ID" value="GBN92325.1"/>
    <property type="molecule type" value="Genomic_DNA"/>
</dbReference>
<feature type="region of interest" description="Disordered" evidence="1">
    <location>
        <begin position="1"/>
        <end position="22"/>
    </location>
</feature>
<accession>A0A4Y2SZL1</accession>
<evidence type="ECO:0000313" key="2">
    <source>
        <dbReference type="EMBL" id="GBN92325.1"/>
    </source>
</evidence>
<evidence type="ECO:0000313" key="3">
    <source>
        <dbReference type="Proteomes" id="UP000499080"/>
    </source>
</evidence>